<evidence type="ECO:0000256" key="1">
    <source>
        <dbReference type="ARBA" id="ARBA00001946"/>
    </source>
</evidence>
<dbReference type="SFLD" id="SFLDG01136">
    <property type="entry name" value="C1.6:_Phosphoserine_Phosphatas"/>
    <property type="match status" value="1"/>
</dbReference>
<evidence type="ECO:0000256" key="5">
    <source>
        <dbReference type="ARBA" id="ARBA00022801"/>
    </source>
</evidence>
<reference evidence="8" key="1">
    <citation type="submission" date="2018-01" db="EMBL/GenBank/DDBJ databases">
        <authorList>
            <person name="Regsiter A."/>
            <person name="William W."/>
        </authorList>
    </citation>
    <scope>NUCLEOTIDE SEQUENCE</scope>
    <source>
        <strain evidence="8">TRIP AH-1</strain>
    </source>
</reference>
<dbReference type="EMBL" id="OJIN01000050">
    <property type="protein sequence ID" value="SPD72630.1"/>
    <property type="molecule type" value="Genomic_DNA"/>
</dbReference>
<dbReference type="GO" id="GO:0008781">
    <property type="term" value="F:N-acylneuraminate cytidylyltransferase activity"/>
    <property type="evidence" value="ECO:0007669"/>
    <property type="project" value="TreeGrafter"/>
</dbReference>
<organism evidence="8">
    <name type="scientific">uncultured Desulfobacterium sp</name>
    <dbReference type="NCBI Taxonomy" id="201089"/>
    <lineage>
        <taxon>Bacteria</taxon>
        <taxon>Pseudomonadati</taxon>
        <taxon>Thermodesulfobacteriota</taxon>
        <taxon>Desulfobacteria</taxon>
        <taxon>Desulfobacterales</taxon>
        <taxon>Desulfobacteriaceae</taxon>
        <taxon>Desulfobacterium</taxon>
        <taxon>environmental samples</taxon>
    </lineage>
</organism>
<dbReference type="SUPFAM" id="SSF56784">
    <property type="entry name" value="HAD-like"/>
    <property type="match status" value="1"/>
</dbReference>
<name>A0A445MT33_9BACT</name>
<dbReference type="SFLD" id="SFLDG01138">
    <property type="entry name" value="C1.6.2:_Deoxy-d-mannose-octulo"/>
    <property type="match status" value="1"/>
</dbReference>
<evidence type="ECO:0000313" key="8">
    <source>
        <dbReference type="EMBL" id="SPD72630.1"/>
    </source>
</evidence>
<keyword evidence="5 8" id="KW-0378">Hydrolase</keyword>
<dbReference type="PIRSF" id="PIRSF006118">
    <property type="entry name" value="KDO8-P_Ptase"/>
    <property type="match status" value="1"/>
</dbReference>
<keyword evidence="4 7" id="KW-0479">Metal-binding</keyword>
<comment type="subunit">
    <text evidence="3">Homotetramer.</text>
</comment>
<dbReference type="InterPro" id="IPR010023">
    <property type="entry name" value="KdsC_fam"/>
</dbReference>
<dbReference type="GO" id="GO:0019143">
    <property type="term" value="F:3-deoxy-manno-octulosonate-8-phosphatase activity"/>
    <property type="evidence" value="ECO:0007669"/>
    <property type="project" value="UniProtKB-EC"/>
</dbReference>
<dbReference type="FunFam" id="3.40.50.1000:FF:000029">
    <property type="entry name" value="3-deoxy-D-manno-octulosonate 8-phosphate phosphatase KdsC"/>
    <property type="match status" value="1"/>
</dbReference>
<dbReference type="PANTHER" id="PTHR21485:SF3">
    <property type="entry name" value="N-ACYLNEURAMINATE CYTIDYLYLTRANSFERASE"/>
    <property type="match status" value="1"/>
</dbReference>
<accession>A0A445MT33</accession>
<comment type="similarity">
    <text evidence="2">Belongs to the KdsC family.</text>
</comment>
<protein>
    <submittedName>
        <fullName evidence="8">3-deoxy-D-manno-octulosonate 8-phosphate phosphatase</fullName>
        <ecNumber evidence="8">3.1.3.45</ecNumber>
    </submittedName>
</protein>
<evidence type="ECO:0000256" key="7">
    <source>
        <dbReference type="PIRSR" id="PIRSR006118-2"/>
    </source>
</evidence>
<dbReference type="EC" id="3.1.3.45" evidence="8"/>
<keyword evidence="6 7" id="KW-0460">Magnesium</keyword>
<dbReference type="Pfam" id="PF08282">
    <property type="entry name" value="Hydrolase_3"/>
    <property type="match status" value="1"/>
</dbReference>
<dbReference type="InterPro" id="IPR036412">
    <property type="entry name" value="HAD-like_sf"/>
</dbReference>
<feature type="binding site" evidence="7">
    <location>
        <position position="17"/>
    </location>
    <ligand>
        <name>substrate</name>
    </ligand>
</feature>
<proteinExistence type="inferred from homology"/>
<evidence type="ECO:0000256" key="6">
    <source>
        <dbReference type="ARBA" id="ARBA00022842"/>
    </source>
</evidence>
<gene>
    <name evidence="8" type="primary">kdsC</name>
    <name evidence="8" type="ORF">PITCH_A1430014</name>
</gene>
<evidence type="ECO:0000256" key="2">
    <source>
        <dbReference type="ARBA" id="ARBA00005893"/>
    </source>
</evidence>
<dbReference type="InterPro" id="IPR023214">
    <property type="entry name" value="HAD_sf"/>
</dbReference>
<dbReference type="AlphaFoldDB" id="A0A445MT33"/>
<dbReference type="SFLD" id="SFLDS00003">
    <property type="entry name" value="Haloacid_Dehalogenase"/>
    <property type="match status" value="1"/>
</dbReference>
<dbReference type="InterPro" id="IPR050793">
    <property type="entry name" value="CMP-NeuNAc_synthase"/>
</dbReference>
<dbReference type="Gene3D" id="3.40.50.1000">
    <property type="entry name" value="HAD superfamily/HAD-like"/>
    <property type="match status" value="1"/>
</dbReference>
<dbReference type="PANTHER" id="PTHR21485">
    <property type="entry name" value="HAD SUPERFAMILY MEMBERS CMAS AND KDSC"/>
    <property type="match status" value="1"/>
</dbReference>
<evidence type="ECO:0000256" key="3">
    <source>
        <dbReference type="ARBA" id="ARBA00011881"/>
    </source>
</evidence>
<dbReference type="NCBIfam" id="TIGR01670">
    <property type="entry name" value="KdsC-phosphatas"/>
    <property type="match status" value="1"/>
</dbReference>
<evidence type="ECO:0000256" key="4">
    <source>
        <dbReference type="ARBA" id="ARBA00022723"/>
    </source>
</evidence>
<feature type="binding site" evidence="7">
    <location>
        <position position="15"/>
    </location>
    <ligand>
        <name>Mg(2+)</name>
        <dbReference type="ChEBI" id="CHEBI:18420"/>
    </ligand>
</feature>
<sequence length="173" mass="18649">MVQNKASGIKLLLLDVDGVLTDGTITINSQGEEIKSFDVKDGQGLKLLIKAGVEIVIVSGRRSVVVEHRAKDLGIAGLYQGVEDKALLCRQLIKQRGLLKEEVCCIGDDLPDLAMFHESGLCIAVADACEEIRAAADLVTQNRGGRGAVRELCEWLLKCKGSWNQAIEGFSGK</sequence>
<feature type="binding site" evidence="7">
    <location>
        <position position="108"/>
    </location>
    <ligand>
        <name>Mg(2+)</name>
        <dbReference type="ChEBI" id="CHEBI:18420"/>
    </ligand>
</feature>
<dbReference type="GO" id="GO:0046872">
    <property type="term" value="F:metal ion binding"/>
    <property type="evidence" value="ECO:0007669"/>
    <property type="project" value="UniProtKB-KW"/>
</dbReference>
<comment type="cofactor">
    <cofactor evidence="1 7">
        <name>Mg(2+)</name>
        <dbReference type="ChEBI" id="CHEBI:18420"/>
    </cofactor>
</comment>